<accession>A0A9Q1FB03</accession>
<reference evidence="1" key="1">
    <citation type="journal article" date="2023" name="Science">
        <title>Genome structures resolve the early diversification of teleost fishes.</title>
        <authorList>
            <person name="Parey E."/>
            <person name="Louis A."/>
            <person name="Montfort J."/>
            <person name="Bouchez O."/>
            <person name="Roques C."/>
            <person name="Iampietro C."/>
            <person name="Lluch J."/>
            <person name="Castinel A."/>
            <person name="Donnadieu C."/>
            <person name="Desvignes T."/>
            <person name="Floi Bucao C."/>
            <person name="Jouanno E."/>
            <person name="Wen M."/>
            <person name="Mejri S."/>
            <person name="Dirks R."/>
            <person name="Jansen H."/>
            <person name="Henkel C."/>
            <person name="Chen W.J."/>
            <person name="Zahm M."/>
            <person name="Cabau C."/>
            <person name="Klopp C."/>
            <person name="Thompson A.W."/>
            <person name="Robinson-Rechavi M."/>
            <person name="Braasch I."/>
            <person name="Lecointre G."/>
            <person name="Bobe J."/>
            <person name="Postlethwait J.H."/>
            <person name="Berthelot C."/>
            <person name="Roest Crollius H."/>
            <person name="Guiguen Y."/>
        </authorList>
    </citation>
    <scope>NUCLEOTIDE SEQUENCE</scope>
    <source>
        <strain evidence="1">WJC10195</strain>
    </source>
</reference>
<evidence type="ECO:0000313" key="2">
    <source>
        <dbReference type="Proteomes" id="UP001152622"/>
    </source>
</evidence>
<evidence type="ECO:0000313" key="1">
    <source>
        <dbReference type="EMBL" id="KAJ8354656.1"/>
    </source>
</evidence>
<proteinExistence type="predicted"/>
<protein>
    <submittedName>
        <fullName evidence="1">Uncharacterized protein</fullName>
    </submittedName>
</protein>
<name>A0A9Q1FB03_SYNKA</name>
<sequence>MKRDTELVCFLLDLTSAGHPGPPGESHGVRGRRCRAISSDWSINPDWEPYAGRYWSFGALCSIPGPGEKQAAAFSAVFSAIPGDLERAFRFVCILSSVITLAEPGESKVKCWLLRRPSRGTALERSSSTKTFSVAPAETVTFDGSAF</sequence>
<dbReference type="AlphaFoldDB" id="A0A9Q1FB03"/>
<organism evidence="1 2">
    <name type="scientific">Synaphobranchus kaupii</name>
    <name type="common">Kaup's arrowtooth eel</name>
    <dbReference type="NCBI Taxonomy" id="118154"/>
    <lineage>
        <taxon>Eukaryota</taxon>
        <taxon>Metazoa</taxon>
        <taxon>Chordata</taxon>
        <taxon>Craniata</taxon>
        <taxon>Vertebrata</taxon>
        <taxon>Euteleostomi</taxon>
        <taxon>Actinopterygii</taxon>
        <taxon>Neopterygii</taxon>
        <taxon>Teleostei</taxon>
        <taxon>Anguilliformes</taxon>
        <taxon>Synaphobranchidae</taxon>
        <taxon>Synaphobranchus</taxon>
    </lineage>
</organism>
<gene>
    <name evidence="1" type="ORF">SKAU_G00222230</name>
</gene>
<dbReference type="EMBL" id="JAINUF010000007">
    <property type="protein sequence ID" value="KAJ8354656.1"/>
    <property type="molecule type" value="Genomic_DNA"/>
</dbReference>
<comment type="caution">
    <text evidence="1">The sequence shown here is derived from an EMBL/GenBank/DDBJ whole genome shotgun (WGS) entry which is preliminary data.</text>
</comment>
<dbReference type="Proteomes" id="UP001152622">
    <property type="component" value="Chromosome 7"/>
</dbReference>
<keyword evidence="2" id="KW-1185">Reference proteome</keyword>